<dbReference type="PANTHER" id="PTHR30204:SF85">
    <property type="entry name" value="MULTIDRUG-EFFLUX TRANSPORTER 2 REGULATOR"/>
    <property type="match status" value="1"/>
</dbReference>
<dbReference type="Proteomes" id="UP000036410">
    <property type="component" value="Chromosome"/>
</dbReference>
<organism evidence="3 4">
    <name type="scientific">Priestia megaterium Q3</name>
    <dbReference type="NCBI Taxonomy" id="1452722"/>
    <lineage>
        <taxon>Bacteria</taxon>
        <taxon>Bacillati</taxon>
        <taxon>Bacillota</taxon>
        <taxon>Bacilli</taxon>
        <taxon>Bacillales</taxon>
        <taxon>Bacillaceae</taxon>
        <taxon>Priestia</taxon>
    </lineage>
</organism>
<dbReference type="RefSeq" id="WP_033580098.1">
    <property type="nucleotide sequence ID" value="NZ_CP010586.1"/>
</dbReference>
<dbReference type="InterPro" id="IPR011256">
    <property type="entry name" value="Reg_factor_effector_dom_sf"/>
</dbReference>
<dbReference type="GO" id="GO:0003700">
    <property type="term" value="F:DNA-binding transcription factor activity"/>
    <property type="evidence" value="ECO:0007669"/>
    <property type="project" value="InterPro"/>
</dbReference>
<protein>
    <submittedName>
        <fullName evidence="3">HTH-type transcriptional activator TipA</fullName>
    </submittedName>
</protein>
<dbReference type="SUPFAM" id="SSF46955">
    <property type="entry name" value="Putative DNA-binding domain"/>
    <property type="match status" value="1"/>
</dbReference>
<dbReference type="Gene3D" id="1.10.1660.10">
    <property type="match status" value="1"/>
</dbReference>
<evidence type="ECO:0000259" key="2">
    <source>
        <dbReference type="PROSITE" id="PS50937"/>
    </source>
</evidence>
<dbReference type="EMBL" id="CP010586">
    <property type="protein sequence ID" value="AKP78668.1"/>
    <property type="molecule type" value="Genomic_DNA"/>
</dbReference>
<dbReference type="Gene3D" id="3.20.80.10">
    <property type="entry name" value="Regulatory factor, effector binding domain"/>
    <property type="match status" value="1"/>
</dbReference>
<dbReference type="InterPro" id="IPR009061">
    <property type="entry name" value="DNA-bd_dom_put_sf"/>
</dbReference>
<dbReference type="InterPro" id="IPR047057">
    <property type="entry name" value="MerR_fam"/>
</dbReference>
<proteinExistence type="predicted"/>
<reference evidence="3 4" key="1">
    <citation type="submission" date="2015-01" db="EMBL/GenBank/DDBJ databases">
        <title>Genome sequence of bacillus megaterium Q3.</title>
        <authorList>
            <person name="Wang Y."/>
            <person name="Luo K."/>
            <person name="Bai L."/>
            <person name="Luo F."/>
        </authorList>
    </citation>
    <scope>NUCLEOTIDE SEQUENCE [LARGE SCALE GENOMIC DNA]</scope>
    <source>
        <strain evidence="3 4">Q3</strain>
    </source>
</reference>
<dbReference type="Pfam" id="PF13411">
    <property type="entry name" value="MerR_1"/>
    <property type="match status" value="1"/>
</dbReference>
<evidence type="ECO:0000313" key="3">
    <source>
        <dbReference type="EMBL" id="AKP78668.1"/>
    </source>
</evidence>
<evidence type="ECO:0000313" key="4">
    <source>
        <dbReference type="Proteomes" id="UP000036410"/>
    </source>
</evidence>
<dbReference type="GO" id="GO:0003677">
    <property type="term" value="F:DNA binding"/>
    <property type="evidence" value="ECO:0007669"/>
    <property type="project" value="UniProtKB-KW"/>
</dbReference>
<dbReference type="PROSITE" id="PS50937">
    <property type="entry name" value="HTH_MERR_2"/>
    <property type="match status" value="1"/>
</dbReference>
<evidence type="ECO:0000256" key="1">
    <source>
        <dbReference type="ARBA" id="ARBA00023125"/>
    </source>
</evidence>
<accession>A0A806TLM3</accession>
<gene>
    <name evidence="3" type="primary">tipA_1</name>
    <name evidence="3" type="ORF">AS52_03707</name>
</gene>
<name>A0A806TLM3_PRIMG</name>
<dbReference type="CDD" id="cd04782">
    <property type="entry name" value="HTH_BltR"/>
    <property type="match status" value="1"/>
</dbReference>
<dbReference type="InterPro" id="IPR000551">
    <property type="entry name" value="MerR-type_HTH_dom"/>
</dbReference>
<dbReference type="SMART" id="SM00422">
    <property type="entry name" value="HTH_MERR"/>
    <property type="match status" value="1"/>
</dbReference>
<dbReference type="PROSITE" id="PS00552">
    <property type="entry name" value="HTH_MERR_1"/>
    <property type="match status" value="1"/>
</dbReference>
<keyword evidence="1" id="KW-0238">DNA-binding</keyword>
<feature type="domain" description="HTH merR-type" evidence="2">
    <location>
        <begin position="8"/>
        <end position="77"/>
    </location>
</feature>
<dbReference type="PANTHER" id="PTHR30204">
    <property type="entry name" value="REDOX-CYCLING DRUG-SENSING TRANSCRIPTIONAL ACTIVATOR SOXR"/>
    <property type="match status" value="1"/>
</dbReference>
<sequence>MSEELEKYFSTGEFANLCRVKKQTLFHYDEIGLLSPQIKKENGYRYYSYEQFEVFQVIALFKEFGVPLKEIKVLLKDKKPINMITLLKEKSLEIEEKIKSLNHLQAIIQTRLQLAEHALKTDFSSISLQYLDEETFMISENILEEAEQKYTTVIPELIHYTQLHKLDRGYPIGAMLAREQIQKKEFYNYEHLYIKISEEIEKIHCHTRPQGLYVVGYQKGAETEHAYDRIIQFVREKGLKIGEYAYEEYVIDEVMADGIENSITRIQLQIQSQ</sequence>
<dbReference type="AlphaFoldDB" id="A0A806TLM3"/>
<dbReference type="SUPFAM" id="SSF55136">
    <property type="entry name" value="Probable bacterial effector-binding domain"/>
    <property type="match status" value="1"/>
</dbReference>